<name>A0A2P2PSP6_RHIMU</name>
<accession>A0A2P2PSP6</accession>
<sequence>MCMFYIVQPLKSLETMKHTEETWSKLKPEITPKRKAEIPTVQHPSH</sequence>
<dbReference type="AlphaFoldDB" id="A0A2P2PSP6"/>
<feature type="region of interest" description="Disordered" evidence="1">
    <location>
        <begin position="22"/>
        <end position="46"/>
    </location>
</feature>
<evidence type="ECO:0000313" key="2">
    <source>
        <dbReference type="EMBL" id="MBX57750.1"/>
    </source>
</evidence>
<proteinExistence type="predicted"/>
<protein>
    <submittedName>
        <fullName evidence="2">Uncharacterized protein</fullName>
    </submittedName>
</protein>
<dbReference type="EMBL" id="GGEC01077266">
    <property type="protein sequence ID" value="MBX57750.1"/>
    <property type="molecule type" value="Transcribed_RNA"/>
</dbReference>
<feature type="compositionally biased region" description="Basic and acidic residues" evidence="1">
    <location>
        <begin position="22"/>
        <end position="37"/>
    </location>
</feature>
<organism evidence="2">
    <name type="scientific">Rhizophora mucronata</name>
    <name type="common">Asiatic mangrove</name>
    <dbReference type="NCBI Taxonomy" id="61149"/>
    <lineage>
        <taxon>Eukaryota</taxon>
        <taxon>Viridiplantae</taxon>
        <taxon>Streptophyta</taxon>
        <taxon>Embryophyta</taxon>
        <taxon>Tracheophyta</taxon>
        <taxon>Spermatophyta</taxon>
        <taxon>Magnoliopsida</taxon>
        <taxon>eudicotyledons</taxon>
        <taxon>Gunneridae</taxon>
        <taxon>Pentapetalae</taxon>
        <taxon>rosids</taxon>
        <taxon>fabids</taxon>
        <taxon>Malpighiales</taxon>
        <taxon>Rhizophoraceae</taxon>
        <taxon>Rhizophora</taxon>
    </lineage>
</organism>
<reference evidence="2" key="1">
    <citation type="submission" date="2018-02" db="EMBL/GenBank/DDBJ databases">
        <title>Rhizophora mucronata_Transcriptome.</title>
        <authorList>
            <person name="Meera S.P."/>
            <person name="Sreeshan A."/>
            <person name="Augustine A."/>
        </authorList>
    </citation>
    <scope>NUCLEOTIDE SEQUENCE</scope>
    <source>
        <tissue evidence="2">Leaf</tissue>
    </source>
</reference>
<evidence type="ECO:0000256" key="1">
    <source>
        <dbReference type="SAM" id="MobiDB-lite"/>
    </source>
</evidence>